<dbReference type="EMBL" id="VSSQ01010330">
    <property type="protein sequence ID" value="MPM44049.1"/>
    <property type="molecule type" value="Genomic_DNA"/>
</dbReference>
<proteinExistence type="predicted"/>
<reference evidence="1" key="1">
    <citation type="submission" date="2019-08" db="EMBL/GenBank/DDBJ databases">
        <authorList>
            <person name="Kucharzyk K."/>
            <person name="Murdoch R.W."/>
            <person name="Higgins S."/>
            <person name="Loffler F."/>
        </authorList>
    </citation>
    <scope>NUCLEOTIDE SEQUENCE</scope>
</reference>
<organism evidence="1">
    <name type="scientific">bioreactor metagenome</name>
    <dbReference type="NCBI Taxonomy" id="1076179"/>
    <lineage>
        <taxon>unclassified sequences</taxon>
        <taxon>metagenomes</taxon>
        <taxon>ecological metagenomes</taxon>
    </lineage>
</organism>
<accession>A0A644ZSR9</accession>
<comment type="caution">
    <text evidence="1">The sequence shown here is derived from an EMBL/GenBank/DDBJ whole genome shotgun (WGS) entry which is preliminary data.</text>
</comment>
<evidence type="ECO:0000313" key="1">
    <source>
        <dbReference type="EMBL" id="MPM44049.1"/>
    </source>
</evidence>
<name>A0A644ZSR9_9ZZZZ</name>
<sequence length="166" mass="17999">MTTNPSTGTFAPVLTNKISPTSTSSTSTSTNSPSSIFFSALSGAISVNSLIAERVWFKVRCSKKAPNKNKKVTMADSSKFRMKNAPLTAMVTSTSILTTFTFKAWYACIAMGAIPNIEARMKLPITMVSLCKNHSLINPKAISTPLTKTMGFFLLKIHRCMFSPSS</sequence>
<dbReference type="AlphaFoldDB" id="A0A644ZSR9"/>
<gene>
    <name evidence="1" type="ORF">SDC9_90727</name>
</gene>
<protein>
    <submittedName>
        <fullName evidence="1">Uncharacterized protein</fullName>
    </submittedName>
</protein>